<dbReference type="GO" id="GO:0061630">
    <property type="term" value="F:ubiquitin protein ligase activity"/>
    <property type="evidence" value="ECO:0007669"/>
    <property type="project" value="UniProtKB-EC"/>
</dbReference>
<dbReference type="InterPro" id="IPR051348">
    <property type="entry name" value="U-box_ubiquitin_ligases"/>
</dbReference>
<feature type="region of interest" description="Disordered" evidence="4">
    <location>
        <begin position="208"/>
        <end position="257"/>
    </location>
</feature>
<dbReference type="PANTHER" id="PTHR45647:SF139">
    <property type="entry name" value="OS02G0152300 PROTEIN"/>
    <property type="match status" value="1"/>
</dbReference>
<keyword evidence="3" id="KW-0833">Ubl conjugation pathway</keyword>
<feature type="region of interest" description="Disordered" evidence="4">
    <location>
        <begin position="1"/>
        <end position="22"/>
    </location>
</feature>
<dbReference type="InterPro" id="IPR014729">
    <property type="entry name" value="Rossmann-like_a/b/a_fold"/>
</dbReference>
<dbReference type="EMBL" id="PQIB02000007">
    <property type="protein sequence ID" value="RLN09594.1"/>
    <property type="molecule type" value="Genomic_DNA"/>
</dbReference>
<dbReference type="InterPro" id="IPR011009">
    <property type="entry name" value="Kinase-like_dom_sf"/>
</dbReference>
<evidence type="ECO:0000256" key="2">
    <source>
        <dbReference type="ARBA" id="ARBA00012483"/>
    </source>
</evidence>
<dbReference type="Pfam" id="PF00582">
    <property type="entry name" value="Usp"/>
    <property type="match status" value="1"/>
</dbReference>
<sequence>MSYTFNTQPIVTPAKKKDSRKDAADAAVRHCTPLSSRERGAGTAAVAVDGDRGSQYALKWAADHILARGHPFFLIHVRRKPTSFHAHGGKQFAISHVQDNVPAAFQAQVDLHAKDLMLPFQCFCSRRGLQCSEIVLDGADVAKAIVDFVTRHKVDKPATYADDNSKEDLKSDLPVKQLAGEPTDKLHDGHDPSKLILARAAMPIYASSDGSTEDGSLLSSDQRGHSDSSSLPTASSCPSEFFNDNDQHGNHLSSDAHSALNHGHDVYSPLLATTCSESNCHHLTEDDDAELSLFKIERNQNNSDMLPWKYIEEHKEPPRNPESSSSNLPSQRNRPDVEPCSQSAIGPKHKHLSLDTLSSDSQRRERITEEFTDHDYHDITQPLLRRWPPIQSPREDNVGGSAPEEPHMLPLTLKALPRPIETKRMLECLPTRLECRIYKPDDITNATEHFSDELKVGEGGYGPVYKATLDGTVVAIKVLYSNVTQGLKQFQQEKQH</sequence>
<dbReference type="SUPFAM" id="SSF52402">
    <property type="entry name" value="Adenine nucleotide alpha hydrolases-like"/>
    <property type="match status" value="1"/>
</dbReference>
<gene>
    <name evidence="6" type="ORF">C2845_PM11G14560</name>
</gene>
<dbReference type="GO" id="GO:0005524">
    <property type="term" value="F:ATP binding"/>
    <property type="evidence" value="ECO:0007669"/>
    <property type="project" value="InterPro"/>
</dbReference>
<keyword evidence="7" id="KW-1185">Reference proteome</keyword>
<dbReference type="EC" id="2.3.2.27" evidence="2"/>
<evidence type="ECO:0000313" key="6">
    <source>
        <dbReference type="EMBL" id="RLN09594.1"/>
    </source>
</evidence>
<protein>
    <recommendedName>
        <fullName evidence="2">RING-type E3 ubiquitin transferase</fullName>
        <ecNumber evidence="2">2.3.2.27</ecNumber>
    </recommendedName>
</protein>
<dbReference type="InterPro" id="IPR000719">
    <property type="entry name" value="Prot_kinase_dom"/>
</dbReference>
<name>A0A3L6RW57_PANMI</name>
<feature type="compositionally biased region" description="Low complexity" evidence="4">
    <location>
        <begin position="227"/>
        <end position="239"/>
    </location>
</feature>
<dbReference type="OrthoDB" id="4062651at2759"/>
<proteinExistence type="predicted"/>
<dbReference type="PROSITE" id="PS50011">
    <property type="entry name" value="PROTEIN_KINASE_DOM"/>
    <property type="match status" value="1"/>
</dbReference>
<feature type="compositionally biased region" description="Low complexity" evidence="4">
    <location>
        <begin position="321"/>
        <end position="332"/>
    </location>
</feature>
<reference evidence="7" key="1">
    <citation type="journal article" date="2019" name="Nat. Commun.">
        <title>The genome of broomcorn millet.</title>
        <authorList>
            <person name="Zou C."/>
            <person name="Miki D."/>
            <person name="Li D."/>
            <person name="Tang Q."/>
            <person name="Xiao L."/>
            <person name="Rajput S."/>
            <person name="Deng P."/>
            <person name="Jia W."/>
            <person name="Huang R."/>
            <person name="Zhang M."/>
            <person name="Sun Y."/>
            <person name="Hu J."/>
            <person name="Fu X."/>
            <person name="Schnable P.S."/>
            <person name="Li F."/>
            <person name="Zhang H."/>
            <person name="Feng B."/>
            <person name="Zhu X."/>
            <person name="Liu R."/>
            <person name="Schnable J.C."/>
            <person name="Zhu J.-K."/>
            <person name="Zhang H."/>
        </authorList>
    </citation>
    <scope>NUCLEOTIDE SEQUENCE [LARGE SCALE GENOMIC DNA]</scope>
</reference>
<dbReference type="Proteomes" id="UP000275267">
    <property type="component" value="Unassembled WGS sequence"/>
</dbReference>
<feature type="region of interest" description="Disordered" evidence="4">
    <location>
        <begin position="314"/>
        <end position="364"/>
    </location>
</feature>
<evidence type="ECO:0000256" key="4">
    <source>
        <dbReference type="SAM" id="MobiDB-lite"/>
    </source>
</evidence>
<dbReference type="Gene3D" id="3.30.200.20">
    <property type="entry name" value="Phosphorylase Kinase, domain 1"/>
    <property type="match status" value="1"/>
</dbReference>
<evidence type="ECO:0000313" key="7">
    <source>
        <dbReference type="Proteomes" id="UP000275267"/>
    </source>
</evidence>
<evidence type="ECO:0000256" key="1">
    <source>
        <dbReference type="ARBA" id="ARBA00000900"/>
    </source>
</evidence>
<comment type="caution">
    <text evidence="6">The sequence shown here is derived from an EMBL/GenBank/DDBJ whole genome shotgun (WGS) entry which is preliminary data.</text>
</comment>
<evidence type="ECO:0000256" key="3">
    <source>
        <dbReference type="ARBA" id="ARBA00022786"/>
    </source>
</evidence>
<organism evidence="6 7">
    <name type="scientific">Panicum miliaceum</name>
    <name type="common">Proso millet</name>
    <name type="synonym">Broomcorn millet</name>
    <dbReference type="NCBI Taxonomy" id="4540"/>
    <lineage>
        <taxon>Eukaryota</taxon>
        <taxon>Viridiplantae</taxon>
        <taxon>Streptophyta</taxon>
        <taxon>Embryophyta</taxon>
        <taxon>Tracheophyta</taxon>
        <taxon>Spermatophyta</taxon>
        <taxon>Magnoliopsida</taxon>
        <taxon>Liliopsida</taxon>
        <taxon>Poales</taxon>
        <taxon>Poaceae</taxon>
        <taxon>PACMAD clade</taxon>
        <taxon>Panicoideae</taxon>
        <taxon>Panicodae</taxon>
        <taxon>Paniceae</taxon>
        <taxon>Panicinae</taxon>
        <taxon>Panicum</taxon>
        <taxon>Panicum sect. Panicum</taxon>
    </lineage>
</organism>
<dbReference type="CDD" id="cd01989">
    <property type="entry name" value="USP_STK_Ubox_N"/>
    <property type="match status" value="1"/>
</dbReference>
<evidence type="ECO:0000259" key="5">
    <source>
        <dbReference type="PROSITE" id="PS50011"/>
    </source>
</evidence>
<feature type="domain" description="Protein kinase" evidence="5">
    <location>
        <begin position="450"/>
        <end position="496"/>
    </location>
</feature>
<dbReference type="GO" id="GO:0004672">
    <property type="term" value="F:protein kinase activity"/>
    <property type="evidence" value="ECO:0007669"/>
    <property type="project" value="InterPro"/>
</dbReference>
<feature type="compositionally biased region" description="Polar residues" evidence="4">
    <location>
        <begin position="1"/>
        <end position="10"/>
    </location>
</feature>
<accession>A0A3L6RW57</accession>
<comment type="catalytic activity">
    <reaction evidence="1">
        <text>S-ubiquitinyl-[E2 ubiquitin-conjugating enzyme]-L-cysteine + [acceptor protein]-L-lysine = [E2 ubiquitin-conjugating enzyme]-L-cysteine + N(6)-ubiquitinyl-[acceptor protein]-L-lysine.</text>
        <dbReference type="EC" id="2.3.2.27"/>
    </reaction>
</comment>
<dbReference type="InterPro" id="IPR006016">
    <property type="entry name" value="UspA"/>
</dbReference>
<dbReference type="STRING" id="4540.A0A3L6RW57"/>
<dbReference type="SUPFAM" id="SSF56112">
    <property type="entry name" value="Protein kinase-like (PK-like)"/>
    <property type="match status" value="1"/>
</dbReference>
<dbReference type="AlphaFoldDB" id="A0A3L6RW57"/>
<feature type="compositionally biased region" description="Polar residues" evidence="4">
    <location>
        <begin position="208"/>
        <end position="218"/>
    </location>
</feature>
<dbReference type="PANTHER" id="PTHR45647">
    <property type="entry name" value="OS02G0152300 PROTEIN"/>
    <property type="match status" value="1"/>
</dbReference>
<dbReference type="Gene3D" id="3.40.50.620">
    <property type="entry name" value="HUPs"/>
    <property type="match status" value="1"/>
</dbReference>